<evidence type="ECO:0000256" key="1">
    <source>
        <dbReference type="PIRSR" id="PIRSR038992-1"/>
    </source>
</evidence>
<comment type="caution">
    <text evidence="2">The sequence shown here is derived from an EMBL/GenBank/DDBJ whole genome shotgun (WGS) entry which is preliminary data.</text>
</comment>
<name>A0A846WKV6_9ACTN</name>
<dbReference type="NCBIfam" id="NF005556">
    <property type="entry name" value="PRK07226.1"/>
    <property type="match status" value="1"/>
</dbReference>
<reference evidence="2 3" key="1">
    <citation type="submission" date="2020-04" db="EMBL/GenBank/DDBJ databases">
        <title>MicrobeNet Type strains.</title>
        <authorList>
            <person name="Nicholson A.C."/>
        </authorList>
    </citation>
    <scope>NUCLEOTIDE SEQUENCE [LARGE SCALE GENOMIC DNA]</scope>
    <source>
        <strain evidence="2 3">ATCC BAA-14</strain>
    </source>
</reference>
<organism evidence="2 3">
    <name type="scientific">Gordonia polyisoprenivorans</name>
    <dbReference type="NCBI Taxonomy" id="84595"/>
    <lineage>
        <taxon>Bacteria</taxon>
        <taxon>Bacillati</taxon>
        <taxon>Actinomycetota</taxon>
        <taxon>Actinomycetes</taxon>
        <taxon>Mycobacteriales</taxon>
        <taxon>Gordoniaceae</taxon>
        <taxon>Gordonia</taxon>
    </lineage>
</organism>
<dbReference type="Proteomes" id="UP000563898">
    <property type="component" value="Unassembled WGS sequence"/>
</dbReference>
<dbReference type="EMBL" id="JAAXPC010000006">
    <property type="protein sequence ID" value="NKY02314.1"/>
    <property type="molecule type" value="Genomic_DNA"/>
</dbReference>
<dbReference type="Pfam" id="PF01791">
    <property type="entry name" value="DeoC"/>
    <property type="match status" value="1"/>
</dbReference>
<dbReference type="PANTHER" id="PTHR47916:SF1">
    <property type="entry name" value="3-HYDROXY-5-PHOSPHONOOXYPENTANE-2,4-DIONE THIOLASE"/>
    <property type="match status" value="1"/>
</dbReference>
<accession>A0A846WKV6</accession>
<dbReference type="CDD" id="cd00958">
    <property type="entry name" value="DhnA"/>
    <property type="match status" value="1"/>
</dbReference>
<protein>
    <submittedName>
        <fullName evidence="2">Transaldolase</fullName>
    </submittedName>
</protein>
<dbReference type="SMART" id="SM01133">
    <property type="entry name" value="DeoC"/>
    <property type="match status" value="1"/>
</dbReference>
<evidence type="ECO:0000313" key="2">
    <source>
        <dbReference type="EMBL" id="NKY02314.1"/>
    </source>
</evidence>
<proteinExistence type="predicted"/>
<dbReference type="InterPro" id="IPR013785">
    <property type="entry name" value="Aldolase_TIM"/>
</dbReference>
<dbReference type="AlphaFoldDB" id="A0A846WKV6"/>
<dbReference type="Gene3D" id="3.20.20.70">
    <property type="entry name" value="Aldolase class I"/>
    <property type="match status" value="1"/>
</dbReference>
<dbReference type="PANTHER" id="PTHR47916">
    <property type="entry name" value="FRUCTOSE-BISPHOSPHATE ALDOLASE CLASS 1"/>
    <property type="match status" value="1"/>
</dbReference>
<dbReference type="PIRSF" id="PIRSF038992">
    <property type="entry name" value="Aldolase_Ia"/>
    <property type="match status" value="1"/>
</dbReference>
<dbReference type="SUPFAM" id="SSF51569">
    <property type="entry name" value="Aldolase"/>
    <property type="match status" value="1"/>
</dbReference>
<sequence>MNTFPDGYRRPHPTGGKAIRLSRIADPVTMRAQIVPMDHSVTVGPLGPTHHTERMVRLLADSGCDAVVLHRGRAQQVSSTAFATMGLIVHLSASTSLGPDQDAKVLVGGVDAALRIGADAVSVHVNVGSATETRQLQDFAAVSRECDALGVPLLAMMYARGPALPAKPAGTTLAHLAAIATDLGADMVKLDYAGSAEVMRAVVDSTPAPIYVAGGPGRTDDEAIEFGAEVLTSGVAGLSFGRNIFDAADPFRVASSLADLVHRRAGTTAMARAGAPADVAALESA</sequence>
<feature type="active site" description="Proton donor" evidence="1">
    <location>
        <position position="158"/>
    </location>
</feature>
<dbReference type="GO" id="GO:0004332">
    <property type="term" value="F:fructose-bisphosphate aldolase activity"/>
    <property type="evidence" value="ECO:0007669"/>
    <property type="project" value="InterPro"/>
</dbReference>
<evidence type="ECO:0000313" key="3">
    <source>
        <dbReference type="Proteomes" id="UP000563898"/>
    </source>
</evidence>
<gene>
    <name evidence="2" type="ORF">HGA05_12065</name>
</gene>
<dbReference type="RefSeq" id="WP_006370078.1">
    <property type="nucleotide sequence ID" value="NZ_JAAXPC010000006.1"/>
</dbReference>
<dbReference type="InterPro" id="IPR002915">
    <property type="entry name" value="DeoC/FbaB/LacD_aldolase"/>
</dbReference>
<dbReference type="InterPro" id="IPR041720">
    <property type="entry name" value="FbaB-like"/>
</dbReference>
<dbReference type="InterPro" id="IPR050456">
    <property type="entry name" value="DeoC/FbaB_aldolase"/>
</dbReference>
<feature type="active site" description="Schiff-base intermediate with dihydroxyacetone-P" evidence="1">
    <location>
        <position position="189"/>
    </location>
</feature>